<organism evidence="2 3">
    <name type="scientific">Polysphondylium violaceum</name>
    <dbReference type="NCBI Taxonomy" id="133409"/>
    <lineage>
        <taxon>Eukaryota</taxon>
        <taxon>Amoebozoa</taxon>
        <taxon>Evosea</taxon>
        <taxon>Eumycetozoa</taxon>
        <taxon>Dictyostelia</taxon>
        <taxon>Dictyosteliales</taxon>
        <taxon>Dictyosteliaceae</taxon>
        <taxon>Polysphondylium</taxon>
    </lineage>
</organism>
<evidence type="ECO:0000313" key="2">
    <source>
        <dbReference type="EMBL" id="KAF2071232.1"/>
    </source>
</evidence>
<protein>
    <submittedName>
        <fullName evidence="2">Uncharacterized protein</fullName>
    </submittedName>
</protein>
<dbReference type="Proteomes" id="UP000695562">
    <property type="component" value="Unassembled WGS sequence"/>
</dbReference>
<feature type="coiled-coil region" evidence="1">
    <location>
        <begin position="786"/>
        <end position="836"/>
    </location>
</feature>
<keyword evidence="3" id="KW-1185">Reference proteome</keyword>
<evidence type="ECO:0000313" key="3">
    <source>
        <dbReference type="Proteomes" id="UP000695562"/>
    </source>
</evidence>
<dbReference type="EMBL" id="AJWJ01000398">
    <property type="protein sequence ID" value="KAF2071232.1"/>
    <property type="molecule type" value="Genomic_DNA"/>
</dbReference>
<sequence length="855" mass="100421">MSNTSLLCKCCSPPRYYELPVLLSVCDHIVCRDTVAQFGDTYVCSLCNSISDQLDTESDRVRDILNGIERKYICKLHNQDIHEVCWTCNTFKCDFCNCNTGPHDCTALFKLDCIKVSNILHENIRKFMQDNTIKIQDNVDHYEQDIRNNNQIITRIRELKQYIKNRLDNYYLQSLETEFSVLENRLSSSINQLAETKQNIINYLNNFNTVILGKHRYLQIFDWFKEKNRVCSYKVYSSTTFKEYDTIDQLLNSYYKPHQDSLTPITPPTDHQQQQFKNTLKQCIDIKESIDTRPLLCYPIINSYKFFNLPKHPIVEPIINNQLDLFLNSKTTPNNNNYIDNVFVILNKDFDDRVTRLFYYISESKVQFKYLFFVRSLDDYKNILIKLDKNFSHSPIVGERELIDLFNSHISNLTSVLIVYHHFFYYKYKDEIQHKNSNIKTIIITYDANFKANHPNVNIFGQHVLKPLSNEGLEFLFNKLTDSIVSKDDIFYKPLMYTITRMDPEFTIEYLTEDIRNKKKTPNDIIVSKLSYDVDTISPSELKPEHIIFKFPVGEMLLSFEVNYLKSQTKQNNEWVPITIMQSPNECTDPYQLILTSEYAQIIVNNNTNGDVYNIKFDLRFKKICFNSLYRESCTNLIPLSGTFKSRSHGIQSLSLSNCFGTILYRSIQYYNRILDKIEIDAIGYSFSTNNNNNNNQNSEKRIAIRLEAGEDRINFINIEGNIHFIGDVKFFKDTDQTLIVTSNYSRFANNNQLIFKSKDNQPIPDRGSFSGNLCGDIILKDGNHLEQEIRNNNQVITRLRELKQHIKNRLNNHYLQSLETEFSVLENRLSSSINQLTETKQIYFQKMTYFTSHL</sequence>
<evidence type="ECO:0000256" key="1">
    <source>
        <dbReference type="SAM" id="Coils"/>
    </source>
</evidence>
<gene>
    <name evidence="2" type="ORF">CYY_007449</name>
</gene>
<dbReference type="AlphaFoldDB" id="A0A8J4PNP3"/>
<reference evidence="2" key="1">
    <citation type="submission" date="2020-01" db="EMBL/GenBank/DDBJ databases">
        <title>Development of genomics and gene disruption for Polysphondylium violaceum indicates a role for the polyketide synthase stlB in stalk morphogenesis.</title>
        <authorList>
            <person name="Narita B."/>
            <person name="Kawabe Y."/>
            <person name="Kin K."/>
            <person name="Saito T."/>
            <person name="Gibbs R."/>
            <person name="Kuspa A."/>
            <person name="Muzny D."/>
            <person name="Queller D."/>
            <person name="Richards S."/>
            <person name="Strassman J."/>
            <person name="Sucgang R."/>
            <person name="Worley K."/>
            <person name="Schaap P."/>
        </authorList>
    </citation>
    <scope>NUCLEOTIDE SEQUENCE</scope>
    <source>
        <strain evidence="2">QSvi11</strain>
    </source>
</reference>
<name>A0A8J4PNP3_9MYCE</name>
<accession>A0A8J4PNP3</accession>
<proteinExistence type="predicted"/>
<comment type="caution">
    <text evidence="2">The sequence shown here is derived from an EMBL/GenBank/DDBJ whole genome shotgun (WGS) entry which is preliminary data.</text>
</comment>
<keyword evidence="1" id="KW-0175">Coiled coil</keyword>